<evidence type="ECO:0000256" key="1">
    <source>
        <dbReference type="SAM" id="Coils"/>
    </source>
</evidence>
<dbReference type="Pfam" id="PF21636">
    <property type="entry name" value="PPP1R21_C"/>
    <property type="match status" value="1"/>
</dbReference>
<evidence type="ECO:0000313" key="3">
    <source>
        <dbReference type="EnsemblMetazoa" id="tetur02g15186.1"/>
    </source>
</evidence>
<name>T1JYC5_TETUR</name>
<reference evidence="4" key="1">
    <citation type="submission" date="2011-08" db="EMBL/GenBank/DDBJ databases">
        <authorList>
            <person name="Rombauts S."/>
        </authorList>
    </citation>
    <scope>NUCLEOTIDE SEQUENCE</scope>
    <source>
        <strain evidence="4">London</strain>
    </source>
</reference>
<protein>
    <recommendedName>
        <fullName evidence="2">Protein phosphatase 1 regulatory subunit 21 C-terminal domain-containing protein</fullName>
    </recommendedName>
</protein>
<dbReference type="PANTHER" id="PTHR21448:SF0">
    <property type="entry name" value="PROTEIN PHOSPHATASE 1 REGULATORY SUBUNIT 21"/>
    <property type="match status" value="1"/>
</dbReference>
<dbReference type="HOGENOM" id="CLU_2309534_0_0_1"/>
<feature type="coiled-coil region" evidence="1">
    <location>
        <begin position="7"/>
        <end position="97"/>
    </location>
</feature>
<dbReference type="EMBL" id="CAEY01000818">
    <property type="status" value="NOT_ANNOTATED_CDS"/>
    <property type="molecule type" value="Genomic_DNA"/>
</dbReference>
<proteinExistence type="predicted"/>
<accession>T1JYC5</accession>
<dbReference type="EnsemblMetazoa" id="tetur02g15186.1">
    <property type="protein sequence ID" value="tetur02g15186.1"/>
    <property type="gene ID" value="tetur02g15186"/>
</dbReference>
<dbReference type="Proteomes" id="UP000015104">
    <property type="component" value="Unassembled WGS sequence"/>
</dbReference>
<keyword evidence="1" id="KW-0175">Coiled coil</keyword>
<dbReference type="PANTHER" id="PTHR21448">
    <property type="entry name" value="SMOOTH MUSCLE MYOSIN HEAVY CHAIN-RELATED"/>
    <property type="match status" value="1"/>
</dbReference>
<sequence>MIKEDIINHFKKEMSKLIERISDADSRSISYLSECRSLRGQLEMVTQDYETAKKKIQEMDTIIYNYNSQLSVMTEHLAALNEKIVQQKDIIDELTHQPHK</sequence>
<dbReference type="GO" id="GO:0016020">
    <property type="term" value="C:membrane"/>
    <property type="evidence" value="ECO:0007669"/>
    <property type="project" value="TreeGrafter"/>
</dbReference>
<reference evidence="3" key="2">
    <citation type="submission" date="2015-06" db="UniProtKB">
        <authorList>
            <consortium name="EnsemblMetazoa"/>
        </authorList>
    </citation>
    <scope>IDENTIFICATION</scope>
</reference>
<evidence type="ECO:0000313" key="4">
    <source>
        <dbReference type="Proteomes" id="UP000015104"/>
    </source>
</evidence>
<keyword evidence="4" id="KW-1185">Reference proteome</keyword>
<dbReference type="InterPro" id="IPR049372">
    <property type="entry name" value="PPP1R21_C"/>
</dbReference>
<dbReference type="STRING" id="32264.T1JYC5"/>
<dbReference type="InterPro" id="IPR040024">
    <property type="entry name" value="PPP1R21"/>
</dbReference>
<dbReference type="AlphaFoldDB" id="T1JYC5"/>
<organism evidence="3 4">
    <name type="scientific">Tetranychus urticae</name>
    <name type="common">Two-spotted spider mite</name>
    <dbReference type="NCBI Taxonomy" id="32264"/>
    <lineage>
        <taxon>Eukaryota</taxon>
        <taxon>Metazoa</taxon>
        <taxon>Ecdysozoa</taxon>
        <taxon>Arthropoda</taxon>
        <taxon>Chelicerata</taxon>
        <taxon>Arachnida</taxon>
        <taxon>Acari</taxon>
        <taxon>Acariformes</taxon>
        <taxon>Trombidiformes</taxon>
        <taxon>Prostigmata</taxon>
        <taxon>Eleutherengona</taxon>
        <taxon>Raphignathae</taxon>
        <taxon>Tetranychoidea</taxon>
        <taxon>Tetranychidae</taxon>
        <taxon>Tetranychus</taxon>
    </lineage>
</organism>
<evidence type="ECO:0000259" key="2">
    <source>
        <dbReference type="Pfam" id="PF21636"/>
    </source>
</evidence>
<dbReference type="GO" id="GO:0005769">
    <property type="term" value="C:early endosome"/>
    <property type="evidence" value="ECO:0007669"/>
    <property type="project" value="TreeGrafter"/>
</dbReference>
<feature type="domain" description="Protein phosphatase 1 regulatory subunit 21 C-terminal" evidence="2">
    <location>
        <begin position="4"/>
        <end position="95"/>
    </location>
</feature>